<proteinExistence type="predicted"/>
<dbReference type="AlphaFoldDB" id="A0A5A7S3A4"/>
<dbReference type="Pfam" id="PF00440">
    <property type="entry name" value="TetR_N"/>
    <property type="match status" value="1"/>
</dbReference>
<dbReference type="InterPro" id="IPR009057">
    <property type="entry name" value="Homeodomain-like_sf"/>
</dbReference>
<dbReference type="Gene3D" id="1.10.357.10">
    <property type="entry name" value="Tetracycline Repressor, domain 2"/>
    <property type="match status" value="1"/>
</dbReference>
<reference evidence="4 5" key="1">
    <citation type="submission" date="2019-07" db="EMBL/GenBank/DDBJ databases">
        <title>Rhodococcus cavernicolus sp. nov., isolated from a cave.</title>
        <authorList>
            <person name="Lee S.D."/>
        </authorList>
    </citation>
    <scope>NUCLEOTIDE SEQUENCE [LARGE SCALE GENOMIC DNA]</scope>
    <source>
        <strain evidence="4 5">C1-24</strain>
    </source>
</reference>
<keyword evidence="1 2" id="KW-0238">DNA-binding</keyword>
<dbReference type="OrthoDB" id="4541857at2"/>
<organism evidence="4 5">
    <name type="scientific">Antrihabitans cavernicola</name>
    <dbReference type="NCBI Taxonomy" id="2495913"/>
    <lineage>
        <taxon>Bacteria</taxon>
        <taxon>Bacillati</taxon>
        <taxon>Actinomycetota</taxon>
        <taxon>Actinomycetes</taxon>
        <taxon>Mycobacteriales</taxon>
        <taxon>Nocardiaceae</taxon>
        <taxon>Antrihabitans</taxon>
    </lineage>
</organism>
<gene>
    <name evidence="4" type="ORF">FOY51_23425</name>
</gene>
<protein>
    <submittedName>
        <fullName evidence="4">TetR/AcrR family transcriptional regulator</fullName>
    </submittedName>
</protein>
<dbReference type="SUPFAM" id="SSF46689">
    <property type="entry name" value="Homeodomain-like"/>
    <property type="match status" value="1"/>
</dbReference>
<evidence type="ECO:0000313" key="5">
    <source>
        <dbReference type="Proteomes" id="UP000322244"/>
    </source>
</evidence>
<feature type="domain" description="HTH tetR-type" evidence="3">
    <location>
        <begin position="16"/>
        <end position="76"/>
    </location>
</feature>
<sequence length="192" mass="20273">MPPTRRDWLVGGNREALAVERILGAAAKLIARDGPAAIDIDAIAAAAGCSRATVYRYVGGKSAIADAVLTRAAARIGDRVARAVSPLTGRERFVTAITASLAAVRGDPVASQLLDRTSSTTVNEYLLRAPELATTAATLAGIDAADDPLAAQWVVRVVLSFLSWPAETPDVERQLIERFVATAYEPNGPRRP</sequence>
<dbReference type="GO" id="GO:0000976">
    <property type="term" value="F:transcription cis-regulatory region binding"/>
    <property type="evidence" value="ECO:0007669"/>
    <property type="project" value="TreeGrafter"/>
</dbReference>
<evidence type="ECO:0000256" key="1">
    <source>
        <dbReference type="ARBA" id="ARBA00023125"/>
    </source>
</evidence>
<accession>A0A5A7S3A4</accession>
<dbReference type="InterPro" id="IPR050109">
    <property type="entry name" value="HTH-type_TetR-like_transc_reg"/>
</dbReference>
<dbReference type="RefSeq" id="WP_149432691.1">
    <property type="nucleotide sequence ID" value="NZ_VLNY01000016.1"/>
</dbReference>
<feature type="DNA-binding region" description="H-T-H motif" evidence="2">
    <location>
        <begin position="39"/>
        <end position="58"/>
    </location>
</feature>
<dbReference type="GO" id="GO:0003700">
    <property type="term" value="F:DNA-binding transcription factor activity"/>
    <property type="evidence" value="ECO:0007669"/>
    <property type="project" value="TreeGrafter"/>
</dbReference>
<dbReference type="PANTHER" id="PTHR30055:SF153">
    <property type="entry name" value="HTH-TYPE TRANSCRIPTIONAL REPRESSOR RV3405C"/>
    <property type="match status" value="1"/>
</dbReference>
<dbReference type="EMBL" id="VLNY01000016">
    <property type="protein sequence ID" value="KAA0018986.1"/>
    <property type="molecule type" value="Genomic_DNA"/>
</dbReference>
<keyword evidence="5" id="KW-1185">Reference proteome</keyword>
<evidence type="ECO:0000259" key="3">
    <source>
        <dbReference type="PROSITE" id="PS50977"/>
    </source>
</evidence>
<dbReference type="InterPro" id="IPR001647">
    <property type="entry name" value="HTH_TetR"/>
</dbReference>
<comment type="caution">
    <text evidence="4">The sequence shown here is derived from an EMBL/GenBank/DDBJ whole genome shotgun (WGS) entry which is preliminary data.</text>
</comment>
<evidence type="ECO:0000256" key="2">
    <source>
        <dbReference type="PROSITE-ProRule" id="PRU00335"/>
    </source>
</evidence>
<dbReference type="Proteomes" id="UP000322244">
    <property type="component" value="Unassembled WGS sequence"/>
</dbReference>
<dbReference type="PROSITE" id="PS50977">
    <property type="entry name" value="HTH_TETR_2"/>
    <property type="match status" value="1"/>
</dbReference>
<name>A0A5A7S3A4_9NOCA</name>
<dbReference type="PRINTS" id="PR00455">
    <property type="entry name" value="HTHTETR"/>
</dbReference>
<evidence type="ECO:0000313" key="4">
    <source>
        <dbReference type="EMBL" id="KAA0018986.1"/>
    </source>
</evidence>
<dbReference type="PANTHER" id="PTHR30055">
    <property type="entry name" value="HTH-TYPE TRANSCRIPTIONAL REGULATOR RUTR"/>
    <property type="match status" value="1"/>
</dbReference>